<name>A0ABY2HZ09_9MICO</name>
<accession>A0ABY2HZ09</accession>
<dbReference type="InterPro" id="IPR010994">
    <property type="entry name" value="RuvA_2-like"/>
</dbReference>
<dbReference type="HAMAP" id="MF_00031">
    <property type="entry name" value="DNA_HJ_migration_RuvA"/>
    <property type="match status" value="1"/>
</dbReference>
<dbReference type="EMBL" id="SOFD01000035">
    <property type="protein sequence ID" value="TFB74543.1"/>
    <property type="molecule type" value="Genomic_DNA"/>
</dbReference>
<comment type="similarity">
    <text evidence="6">Belongs to the RuvA family.</text>
</comment>
<protein>
    <recommendedName>
        <fullName evidence="6">Holliday junction branch migration complex subunit RuvA</fullName>
    </recommendedName>
</protein>
<evidence type="ECO:0000256" key="5">
    <source>
        <dbReference type="ARBA" id="ARBA00023204"/>
    </source>
</evidence>
<keyword evidence="3 6" id="KW-0238">DNA-binding</keyword>
<sequence length="221" mass="21931">MISSVRGLVLSAVGSTVVIEVGGVGLGIQVTPATALGLRINDEARLVTTLIVREDSLTLYGFPTADELAVFELLVGVTGVGPKSALGVLAVLSPNQIAQAVAGDDDGAFRKVSGIGPKTAKLIVLSLAGKLAVTAATSPTRQPNATSVAVSVQAALIGLGWSERVAAEAVDDTLTELADVADDDAAPPAVAAVLRLALGRLGPAAHHATGSAAASNGTGRS</sequence>
<feature type="domain" description="Helix-hairpin-helix DNA-binding motif class 1" evidence="7">
    <location>
        <begin position="107"/>
        <end position="126"/>
    </location>
</feature>
<dbReference type="Gene3D" id="1.10.8.10">
    <property type="entry name" value="DNA helicase RuvA subunit, C-terminal domain"/>
    <property type="match status" value="1"/>
</dbReference>
<proteinExistence type="inferred from homology"/>
<keyword evidence="2 6" id="KW-0227">DNA damage</keyword>
<evidence type="ECO:0000256" key="6">
    <source>
        <dbReference type="HAMAP-Rule" id="MF_00031"/>
    </source>
</evidence>
<keyword evidence="9" id="KW-1185">Reference proteome</keyword>
<feature type="domain" description="Helix-hairpin-helix DNA-binding motif class 1" evidence="7">
    <location>
        <begin position="72"/>
        <end position="91"/>
    </location>
</feature>
<dbReference type="Gene3D" id="1.10.150.20">
    <property type="entry name" value="5' to 3' exonuclease, C-terminal subdomain"/>
    <property type="match status" value="1"/>
</dbReference>
<feature type="region of interest" description="Domain III" evidence="6">
    <location>
        <begin position="145"/>
        <end position="221"/>
    </location>
</feature>
<dbReference type="InterPro" id="IPR000085">
    <property type="entry name" value="RuvA"/>
</dbReference>
<keyword evidence="5 6" id="KW-0234">DNA repair</keyword>
<evidence type="ECO:0000313" key="9">
    <source>
        <dbReference type="Proteomes" id="UP000298252"/>
    </source>
</evidence>
<dbReference type="InterPro" id="IPR012340">
    <property type="entry name" value="NA-bd_OB-fold"/>
</dbReference>
<comment type="function">
    <text evidence="6">The RuvA-RuvB-RuvC complex processes Holliday junction (HJ) DNA during genetic recombination and DNA repair, while the RuvA-RuvB complex plays an important role in the rescue of blocked DNA replication forks via replication fork reversal (RFR). RuvA specifically binds to HJ cruciform DNA, conferring on it an open structure. The RuvB hexamer acts as an ATP-dependent pump, pulling dsDNA into and through the RuvAB complex. HJ branch migration allows RuvC to scan DNA until it finds its consensus sequence, where it cleaves and resolves the cruciform DNA.</text>
</comment>
<dbReference type="Proteomes" id="UP000298252">
    <property type="component" value="Unassembled WGS sequence"/>
</dbReference>
<dbReference type="SUPFAM" id="SSF47781">
    <property type="entry name" value="RuvA domain 2-like"/>
    <property type="match status" value="1"/>
</dbReference>
<comment type="subunit">
    <text evidence="6">Homotetramer. Forms an RuvA(8)-RuvB(12)-Holliday junction (HJ) complex. HJ DNA is sandwiched between 2 RuvA tetramers; dsDNA enters through RuvA and exits via RuvB. An RuvB hexamer assembles on each DNA strand where it exits the tetramer. Each RuvB hexamer is contacted by two RuvA subunits (via domain III) on 2 adjacent RuvB subunits; this complex drives branch migration. In the full resolvosome a probable DNA-RuvA(4)-RuvB(12)-RuvC(2) complex forms which resolves the HJ.</text>
</comment>
<keyword evidence="1 6" id="KW-0963">Cytoplasm</keyword>
<evidence type="ECO:0000256" key="1">
    <source>
        <dbReference type="ARBA" id="ARBA00022490"/>
    </source>
</evidence>
<evidence type="ECO:0000256" key="4">
    <source>
        <dbReference type="ARBA" id="ARBA00023172"/>
    </source>
</evidence>
<gene>
    <name evidence="6 8" type="primary">ruvA</name>
    <name evidence="8" type="ORF">E3O21_14355</name>
</gene>
<comment type="caution">
    <text evidence="8">The sequence shown here is derived from an EMBL/GenBank/DDBJ whole genome shotgun (WGS) entry which is preliminary data.</text>
</comment>
<dbReference type="NCBIfam" id="TIGR00084">
    <property type="entry name" value="ruvA"/>
    <property type="match status" value="1"/>
</dbReference>
<dbReference type="Pfam" id="PF14520">
    <property type="entry name" value="HHH_5"/>
    <property type="match status" value="1"/>
</dbReference>
<organism evidence="8 9">
    <name type="scientific">Cryobacterium flavum</name>
    <dbReference type="NCBI Taxonomy" id="1424659"/>
    <lineage>
        <taxon>Bacteria</taxon>
        <taxon>Bacillati</taxon>
        <taxon>Actinomycetota</taxon>
        <taxon>Actinomycetes</taxon>
        <taxon>Micrococcales</taxon>
        <taxon>Microbacteriaceae</taxon>
        <taxon>Cryobacterium</taxon>
    </lineage>
</organism>
<evidence type="ECO:0000256" key="3">
    <source>
        <dbReference type="ARBA" id="ARBA00023125"/>
    </source>
</evidence>
<comment type="subcellular location">
    <subcellularLocation>
        <location evidence="6">Cytoplasm</location>
    </subcellularLocation>
</comment>
<keyword evidence="4 6" id="KW-0233">DNA recombination</keyword>
<dbReference type="Gene3D" id="2.40.50.140">
    <property type="entry name" value="Nucleic acid-binding proteins"/>
    <property type="match status" value="1"/>
</dbReference>
<dbReference type="InterPro" id="IPR003583">
    <property type="entry name" value="Hlx-hairpin-Hlx_DNA-bd_motif"/>
</dbReference>
<evidence type="ECO:0000259" key="7">
    <source>
        <dbReference type="SMART" id="SM00278"/>
    </source>
</evidence>
<dbReference type="InterPro" id="IPR013849">
    <property type="entry name" value="DNA_helicase_Holl-junc_RuvA_I"/>
</dbReference>
<dbReference type="Pfam" id="PF01330">
    <property type="entry name" value="RuvA_N"/>
    <property type="match status" value="1"/>
</dbReference>
<dbReference type="SUPFAM" id="SSF50249">
    <property type="entry name" value="Nucleic acid-binding proteins"/>
    <property type="match status" value="1"/>
</dbReference>
<evidence type="ECO:0000256" key="2">
    <source>
        <dbReference type="ARBA" id="ARBA00022763"/>
    </source>
</evidence>
<comment type="caution">
    <text evidence="6">Lacks conserved residue(s) required for the propagation of feature annotation.</text>
</comment>
<dbReference type="SMART" id="SM00278">
    <property type="entry name" value="HhH1"/>
    <property type="match status" value="2"/>
</dbReference>
<evidence type="ECO:0000313" key="8">
    <source>
        <dbReference type="EMBL" id="TFB74543.1"/>
    </source>
</evidence>
<comment type="domain">
    <text evidence="6">Has three domains with a flexible linker between the domains II and III and assumes an 'L' shape. Domain III is highly mobile and contacts RuvB.</text>
</comment>
<reference evidence="8 9" key="1">
    <citation type="submission" date="2019-03" db="EMBL/GenBank/DDBJ databases">
        <title>Genomics of glacier-inhabiting Cryobacterium strains.</title>
        <authorList>
            <person name="Liu Q."/>
            <person name="Xin Y.-H."/>
        </authorList>
    </citation>
    <scope>NUCLEOTIDE SEQUENCE [LARGE SCALE GENOMIC DNA]</scope>
    <source>
        <strain evidence="8 9">Hh8</strain>
    </source>
</reference>
<dbReference type="RefSeq" id="WP_092340028.1">
    <property type="nucleotide sequence ID" value="NZ_FNIB01000004.1"/>
</dbReference>